<proteinExistence type="predicted"/>
<dbReference type="InterPro" id="IPR009003">
    <property type="entry name" value="Peptidase_S1_PA"/>
</dbReference>
<dbReference type="Pfam" id="PF16030">
    <property type="entry name" value="GD_N"/>
    <property type="match status" value="1"/>
</dbReference>
<comment type="caution">
    <text evidence="4">The sequence shown here is derived from an EMBL/GenBank/DDBJ whole genome shotgun (WGS) entry which is preliminary data.</text>
</comment>
<keyword evidence="5" id="KW-1185">Reference proteome</keyword>
<dbReference type="PROSITE" id="PS00134">
    <property type="entry name" value="TRYPSIN_HIS"/>
    <property type="match status" value="1"/>
</dbReference>
<dbReference type="Pfam" id="PF00089">
    <property type="entry name" value="Trypsin"/>
    <property type="match status" value="1"/>
</dbReference>
<evidence type="ECO:0000256" key="1">
    <source>
        <dbReference type="ARBA" id="ARBA00023157"/>
    </source>
</evidence>
<sequence>MLQRTTSSKSAIGHGASVGRRSENGEREILDYQWKTGYKFQLASEKTEVRIIWRDIVKSIKYLGVILDDLGTLDRGGVWVLGHADSTWKKRRGAAWGQNSSSIPNGDTSPDILVEKKIYIVGTIELEKEERSRTTRAREERWREELREEGRHVNQKDGKWSKLGNHLSNDRRDIADEGYNGNIQLVQSKEKVVEDIMHQRPVLYRVLFPAWTGIPPKITKIFVNGELICSGPKIAVGLVPVLTTINLQHTLRIDVQPLVSSSDSFVPPRPPPSNINFIPSEDGPDGRMGGNPKRPNIGNRFDFNPIPPGGPKPPRSDPPPPSSTGPDGRMGNPKRSSFGNDGFDFDPIPHGRSKPPRSDPPLPPSAGGVINNVDFNPQLPNDPSQIYPGNPFFSSSPAANSPGRNDLFDNGQGSFKFFDNSQQPERTTAPTKPTTQRAVVTTRRTAVPNIVKTTPINKDIDLTSKGGTSSGRPYDDICGQSVTTNSLVVNGTTVPRGAYPWLVALFGVKPTGLNYMCSASLISDRHVVTAAHCVRTETRKLRPQDLLVILGKLNIQKWVPVNGEKMIEPESIHIHPDYDTMSSDADIAILILSETV</sequence>
<protein>
    <recommendedName>
        <fullName evidence="3">Peptidase S1 domain-containing protein</fullName>
    </recommendedName>
</protein>
<organism evidence="4 5">
    <name type="scientific">Molorchus minor</name>
    <dbReference type="NCBI Taxonomy" id="1323400"/>
    <lineage>
        <taxon>Eukaryota</taxon>
        <taxon>Metazoa</taxon>
        <taxon>Ecdysozoa</taxon>
        <taxon>Arthropoda</taxon>
        <taxon>Hexapoda</taxon>
        <taxon>Insecta</taxon>
        <taxon>Pterygota</taxon>
        <taxon>Neoptera</taxon>
        <taxon>Endopterygota</taxon>
        <taxon>Coleoptera</taxon>
        <taxon>Polyphaga</taxon>
        <taxon>Cucujiformia</taxon>
        <taxon>Chrysomeloidea</taxon>
        <taxon>Cerambycidae</taxon>
        <taxon>Lamiinae</taxon>
        <taxon>Monochamini</taxon>
        <taxon>Molorchus</taxon>
    </lineage>
</organism>
<evidence type="ECO:0000313" key="5">
    <source>
        <dbReference type="Proteomes" id="UP001162164"/>
    </source>
</evidence>
<feature type="region of interest" description="Disordered" evidence="2">
    <location>
        <begin position="1"/>
        <end position="20"/>
    </location>
</feature>
<gene>
    <name evidence="4" type="ORF">NQ317_018380</name>
</gene>
<dbReference type="InterPro" id="IPR018114">
    <property type="entry name" value="TRYPSIN_HIS"/>
</dbReference>
<dbReference type="PANTHER" id="PTHR24252">
    <property type="entry name" value="ACROSIN-RELATED"/>
    <property type="match status" value="1"/>
</dbReference>
<dbReference type="Gene3D" id="2.40.10.10">
    <property type="entry name" value="Trypsin-like serine proteases"/>
    <property type="match status" value="1"/>
</dbReference>
<feature type="compositionally biased region" description="Pro residues" evidence="2">
    <location>
        <begin position="305"/>
        <end position="323"/>
    </location>
</feature>
<dbReference type="InterPro" id="IPR043504">
    <property type="entry name" value="Peptidase_S1_PA_chymotrypsin"/>
</dbReference>
<dbReference type="InterPro" id="IPR031986">
    <property type="entry name" value="GD_N"/>
</dbReference>
<dbReference type="PROSITE" id="PS50240">
    <property type="entry name" value="TRYPSIN_DOM"/>
    <property type="match status" value="1"/>
</dbReference>
<feature type="compositionally biased region" description="Polar residues" evidence="2">
    <location>
        <begin position="1"/>
        <end position="10"/>
    </location>
</feature>
<dbReference type="SUPFAM" id="SSF50494">
    <property type="entry name" value="Trypsin-like serine proteases"/>
    <property type="match status" value="1"/>
</dbReference>
<feature type="compositionally biased region" description="Polar residues" evidence="2">
    <location>
        <begin position="419"/>
        <end position="433"/>
    </location>
</feature>
<evidence type="ECO:0000259" key="3">
    <source>
        <dbReference type="PROSITE" id="PS50240"/>
    </source>
</evidence>
<feature type="domain" description="Peptidase S1" evidence="3">
    <location>
        <begin position="488"/>
        <end position="596"/>
    </location>
</feature>
<dbReference type="EMBL" id="JAPWTJ010000598">
    <property type="protein sequence ID" value="KAJ8977009.1"/>
    <property type="molecule type" value="Genomic_DNA"/>
</dbReference>
<keyword evidence="1" id="KW-1015">Disulfide bond</keyword>
<feature type="compositionally biased region" description="Polar residues" evidence="2">
    <location>
        <begin position="373"/>
        <end position="384"/>
    </location>
</feature>
<reference evidence="4" key="1">
    <citation type="journal article" date="2023" name="Insect Mol. Biol.">
        <title>Genome sequencing provides insights into the evolution of gene families encoding plant cell wall-degrading enzymes in longhorned beetles.</title>
        <authorList>
            <person name="Shin N.R."/>
            <person name="Okamura Y."/>
            <person name="Kirsch R."/>
            <person name="Pauchet Y."/>
        </authorList>
    </citation>
    <scope>NUCLEOTIDE SEQUENCE</scope>
    <source>
        <strain evidence="4">MMC_N1</strain>
    </source>
</reference>
<feature type="compositionally biased region" description="Low complexity" evidence="2">
    <location>
        <begin position="390"/>
        <end position="402"/>
    </location>
</feature>
<evidence type="ECO:0000256" key="2">
    <source>
        <dbReference type="SAM" id="MobiDB-lite"/>
    </source>
</evidence>
<dbReference type="InterPro" id="IPR001254">
    <property type="entry name" value="Trypsin_dom"/>
</dbReference>
<feature type="region of interest" description="Disordered" evidence="2">
    <location>
        <begin position="260"/>
        <end position="437"/>
    </location>
</feature>
<dbReference type="PANTHER" id="PTHR24252:SF7">
    <property type="entry name" value="HYALIN"/>
    <property type="match status" value="1"/>
</dbReference>
<dbReference type="Proteomes" id="UP001162164">
    <property type="component" value="Unassembled WGS sequence"/>
</dbReference>
<evidence type="ECO:0000313" key="4">
    <source>
        <dbReference type="EMBL" id="KAJ8977009.1"/>
    </source>
</evidence>
<name>A0ABQ9JGG4_9CUCU</name>
<accession>A0ABQ9JGG4</accession>